<gene>
    <name evidence="2" type="ORF">PSR59_07020</name>
</gene>
<dbReference type="AlphaFoldDB" id="A0AAQ3ASL3"/>
<dbReference type="InterPro" id="IPR015797">
    <property type="entry name" value="NUDIX_hydrolase-like_dom_sf"/>
</dbReference>
<keyword evidence="2" id="KW-0378">Hydrolase</keyword>
<dbReference type="GO" id="GO:0016787">
    <property type="term" value="F:hydrolase activity"/>
    <property type="evidence" value="ECO:0007669"/>
    <property type="project" value="UniProtKB-KW"/>
</dbReference>
<proteinExistence type="predicted"/>
<dbReference type="Pfam" id="PF12535">
    <property type="entry name" value="Nudix_N"/>
    <property type="match status" value="1"/>
</dbReference>
<evidence type="ECO:0000313" key="3">
    <source>
        <dbReference type="Proteomes" id="UP001222683"/>
    </source>
</evidence>
<feature type="domain" description="UDP-X diphosphatase-like N-terminal oligomerisation" evidence="1">
    <location>
        <begin position="4"/>
        <end position="42"/>
    </location>
</feature>
<dbReference type="RefSeq" id="WP_273744718.1">
    <property type="nucleotide sequence ID" value="NZ_CP117692.1"/>
</dbReference>
<dbReference type="EMBL" id="CP117692">
    <property type="protein sequence ID" value="WDC81415.1"/>
    <property type="molecule type" value="Genomic_DNA"/>
</dbReference>
<dbReference type="InterPro" id="IPR059176">
    <property type="entry name" value="UDP-X_N"/>
</dbReference>
<sequence length="126" mass="14629">MSRNKWTDMIIELQGLSQAGLTYGRDDFDLERYARIRDIAAEVDSVIAIHDRERHNTPHYAYGVCKIFTLCHVTGGSSEKNIETTGFDWFAEDDLPPLAVAKNSEEQVRMCFEAYRVSYEWKVRFD</sequence>
<dbReference type="Gene3D" id="6.10.250.1120">
    <property type="match status" value="1"/>
</dbReference>
<protein>
    <submittedName>
        <fullName evidence="2">NUDIX hydrolase N-terminal domain-containing protein</fullName>
    </submittedName>
</protein>
<evidence type="ECO:0000259" key="1">
    <source>
        <dbReference type="Pfam" id="PF12535"/>
    </source>
</evidence>
<dbReference type="Gene3D" id="3.90.79.10">
    <property type="entry name" value="Nucleoside Triphosphate Pyrophosphohydrolase"/>
    <property type="match status" value="1"/>
</dbReference>
<dbReference type="Proteomes" id="UP001222683">
    <property type="component" value="Chromosome"/>
</dbReference>
<evidence type="ECO:0000313" key="2">
    <source>
        <dbReference type="EMBL" id="WDC81415.1"/>
    </source>
</evidence>
<dbReference type="SUPFAM" id="SSF55811">
    <property type="entry name" value="Nudix"/>
    <property type="match status" value="1"/>
</dbReference>
<organism evidence="2 3">
    <name type="scientific">Ligilactobacillus ruminis</name>
    <dbReference type="NCBI Taxonomy" id="1623"/>
    <lineage>
        <taxon>Bacteria</taxon>
        <taxon>Bacillati</taxon>
        <taxon>Bacillota</taxon>
        <taxon>Bacilli</taxon>
        <taxon>Lactobacillales</taxon>
        <taxon>Lactobacillaceae</taxon>
        <taxon>Ligilactobacillus</taxon>
    </lineage>
</organism>
<reference evidence="2" key="1">
    <citation type="submission" date="2023-02" db="EMBL/GenBank/DDBJ databases">
        <title>Complete genome sequence of Lactobacillus ruminis CACC888 isolated from Pig feces.</title>
        <authorList>
            <person name="Park S."/>
            <person name="Park M.A."/>
            <person name="Kim D.-H."/>
            <person name="Kim Y."/>
        </authorList>
    </citation>
    <scope>NUCLEOTIDE SEQUENCE</scope>
    <source>
        <strain evidence="2">CACC888</strain>
    </source>
</reference>
<name>A0AAQ3ASL3_9LACO</name>
<accession>A0AAQ3ASL3</accession>